<keyword evidence="6 8" id="KW-1133">Transmembrane helix</keyword>
<evidence type="ECO:0000313" key="10">
    <source>
        <dbReference type="EMBL" id="ACL65606.1"/>
    </source>
</evidence>
<dbReference type="GO" id="GO:0005886">
    <property type="term" value="C:plasma membrane"/>
    <property type="evidence" value="ECO:0007669"/>
    <property type="project" value="UniProtKB-SubCell"/>
</dbReference>
<reference evidence="10" key="1">
    <citation type="submission" date="2009-01" db="EMBL/GenBank/DDBJ databases">
        <title>Complete sequence of Anaeromyxobacter dehalogenans 2CP-1.</title>
        <authorList>
            <consortium name="US DOE Joint Genome Institute"/>
            <person name="Lucas S."/>
            <person name="Copeland A."/>
            <person name="Lapidus A."/>
            <person name="Glavina del Rio T."/>
            <person name="Dalin E."/>
            <person name="Tice H."/>
            <person name="Bruce D."/>
            <person name="Goodwin L."/>
            <person name="Pitluck S."/>
            <person name="Saunders E."/>
            <person name="Brettin T."/>
            <person name="Detter J.C."/>
            <person name="Han C."/>
            <person name="Larimer F."/>
            <person name="Land M."/>
            <person name="Hauser L."/>
            <person name="Kyrpides N."/>
            <person name="Ovchinnikova G."/>
            <person name="Beliaev A.S."/>
            <person name="Richardson P."/>
        </authorList>
    </citation>
    <scope>NUCLEOTIDE SEQUENCE</scope>
    <source>
        <strain evidence="10">2CP-1</strain>
    </source>
</reference>
<evidence type="ECO:0000256" key="1">
    <source>
        <dbReference type="ARBA" id="ARBA00004651"/>
    </source>
</evidence>
<evidence type="ECO:0000256" key="3">
    <source>
        <dbReference type="ARBA" id="ARBA00022448"/>
    </source>
</evidence>
<dbReference type="Pfam" id="PF03600">
    <property type="entry name" value="CitMHS"/>
    <property type="match status" value="1"/>
</dbReference>
<keyword evidence="7 8" id="KW-0472">Membrane</keyword>
<dbReference type="PANTHER" id="PTHR43302:SF5">
    <property type="entry name" value="TRANSPORTER ARSB-RELATED"/>
    <property type="match status" value="1"/>
</dbReference>
<feature type="transmembrane region" description="Helical" evidence="8">
    <location>
        <begin position="188"/>
        <end position="211"/>
    </location>
</feature>
<feature type="transmembrane region" description="Helical" evidence="8">
    <location>
        <begin position="359"/>
        <end position="385"/>
    </location>
</feature>
<feature type="transmembrane region" description="Helical" evidence="8">
    <location>
        <begin position="45"/>
        <end position="63"/>
    </location>
</feature>
<dbReference type="PRINTS" id="PR00758">
    <property type="entry name" value="ARSENICPUMP"/>
</dbReference>
<keyword evidence="5 8" id="KW-0812">Transmembrane</keyword>
<evidence type="ECO:0000256" key="5">
    <source>
        <dbReference type="ARBA" id="ARBA00022692"/>
    </source>
</evidence>
<feature type="transmembrane region" description="Helical" evidence="8">
    <location>
        <begin position="15"/>
        <end position="33"/>
    </location>
</feature>
<dbReference type="EMBL" id="CP001359">
    <property type="protein sequence ID" value="ACL65606.1"/>
    <property type="molecule type" value="Genomic_DNA"/>
</dbReference>
<evidence type="ECO:0000256" key="6">
    <source>
        <dbReference type="ARBA" id="ARBA00022989"/>
    </source>
</evidence>
<organism evidence="10 11">
    <name type="scientific">Anaeromyxobacter dehalogenans (strain ATCC BAA-258 / DSM 21875 / 2CP-1)</name>
    <dbReference type="NCBI Taxonomy" id="455488"/>
    <lineage>
        <taxon>Bacteria</taxon>
        <taxon>Pseudomonadati</taxon>
        <taxon>Myxococcota</taxon>
        <taxon>Myxococcia</taxon>
        <taxon>Myxococcales</taxon>
        <taxon>Cystobacterineae</taxon>
        <taxon>Anaeromyxobacteraceae</taxon>
        <taxon>Anaeromyxobacter</taxon>
    </lineage>
</organism>
<evidence type="ECO:0000256" key="2">
    <source>
        <dbReference type="ARBA" id="ARBA00009843"/>
    </source>
</evidence>
<accession>B8JA87</accession>
<dbReference type="AlphaFoldDB" id="B8JA87"/>
<dbReference type="InterPro" id="IPR000802">
    <property type="entry name" value="Arsenical_pump_ArsB"/>
</dbReference>
<gene>
    <name evidence="10" type="ordered locus">A2cp1_2268</name>
</gene>
<dbReference type="KEGG" id="acp:A2cp1_2268"/>
<feature type="transmembrane region" description="Helical" evidence="8">
    <location>
        <begin position="283"/>
        <end position="304"/>
    </location>
</feature>
<feature type="transmembrane region" description="Helical" evidence="8">
    <location>
        <begin position="324"/>
        <end position="347"/>
    </location>
</feature>
<feature type="transmembrane region" description="Helical" evidence="8">
    <location>
        <begin position="109"/>
        <end position="130"/>
    </location>
</feature>
<dbReference type="InterPro" id="IPR004680">
    <property type="entry name" value="Cit_transptr-like_dom"/>
</dbReference>
<evidence type="ECO:0000256" key="8">
    <source>
        <dbReference type="SAM" id="Phobius"/>
    </source>
</evidence>
<keyword evidence="11" id="KW-1185">Reference proteome</keyword>
<proteinExistence type="inferred from homology"/>
<name>B8JA87_ANAD2</name>
<comment type="similarity">
    <text evidence="2">Belongs to the CitM (TC 2.A.11) transporter family.</text>
</comment>
<dbReference type="GO" id="GO:0015105">
    <property type="term" value="F:arsenite transmembrane transporter activity"/>
    <property type="evidence" value="ECO:0007669"/>
    <property type="project" value="InterPro"/>
</dbReference>
<comment type="subcellular location">
    <subcellularLocation>
        <location evidence="1">Cell membrane</location>
        <topology evidence="1">Multi-pass membrane protein</topology>
    </subcellularLocation>
</comment>
<keyword evidence="4" id="KW-1003">Cell membrane</keyword>
<dbReference type="PANTHER" id="PTHR43302">
    <property type="entry name" value="TRANSPORTER ARSB-RELATED"/>
    <property type="match status" value="1"/>
</dbReference>
<feature type="domain" description="Citrate transporter-like" evidence="9">
    <location>
        <begin position="31"/>
        <end position="349"/>
    </location>
</feature>
<feature type="transmembrane region" description="Helical" evidence="8">
    <location>
        <begin position="75"/>
        <end position="97"/>
    </location>
</feature>
<sequence length="429" mass="44107">MGWAGRPLPGACYKARVIAAVAVFALTYVAVAAGRFPYLSVDRPAAALLGAVLMVALGVLTPAEGGAAVNGETLGLLLGMMVLTAYLGEAGFFRWASWRVLRAAGTPRTLLWGVVFTAGALSALLVNDTVCLMMTPLVLRMVDDADLPPLPYLLAVAFGSNAGSAATLTGNPQNMIVGTLSGIGYGRFAAALALPALASLLLVAALLHALFRRVLPRGALTGGRPAAPEVDRALLAKALGALAVAVAGFLLGLELAWTALFAAALCMAVAGRAPREALQRVDWPLLVFFAGLFVVVAGIGRAGVTERMYQAVAPLLGADPARQSAVFGLFSIAASQVVSNVPFVILAGEWIPRLADPTLLWLATALCATLAGNLTIVGSVANVIVLELAGARGRIGFWRFFRAGAVITAATVAAGLGILLLEHRLGLIG</sequence>
<keyword evidence="3" id="KW-0813">Transport</keyword>
<feature type="transmembrane region" description="Helical" evidence="8">
    <location>
        <begin position="238"/>
        <end position="271"/>
    </location>
</feature>
<dbReference type="HOGENOM" id="CLU_011920_3_0_7"/>
<evidence type="ECO:0000256" key="7">
    <source>
        <dbReference type="ARBA" id="ARBA00023136"/>
    </source>
</evidence>
<dbReference type="Proteomes" id="UP000007089">
    <property type="component" value="Chromosome"/>
</dbReference>
<evidence type="ECO:0000313" key="11">
    <source>
        <dbReference type="Proteomes" id="UP000007089"/>
    </source>
</evidence>
<dbReference type="RefSeq" id="WP_012633440.1">
    <property type="nucleotide sequence ID" value="NC_011891.1"/>
</dbReference>
<protein>
    <submittedName>
        <fullName evidence="10">Citrate transporter</fullName>
    </submittedName>
</protein>
<feature type="transmembrane region" description="Helical" evidence="8">
    <location>
        <begin position="397"/>
        <end position="421"/>
    </location>
</feature>
<evidence type="ECO:0000259" key="9">
    <source>
        <dbReference type="Pfam" id="PF03600"/>
    </source>
</evidence>
<evidence type="ECO:0000256" key="4">
    <source>
        <dbReference type="ARBA" id="ARBA00022475"/>
    </source>
</evidence>